<dbReference type="SUPFAM" id="SSF55550">
    <property type="entry name" value="SH2 domain"/>
    <property type="match status" value="1"/>
</dbReference>
<evidence type="ECO:0000259" key="3">
    <source>
        <dbReference type="PROSITE" id="PS50001"/>
    </source>
</evidence>
<sequence>MGFVSKEKEKNLLKNRPYGTFLLRFSESSRDGGITFTWVKQSNSDLVEIQSVEPYTKQHLTAVSFPDIIFNFKIISDTNIPNCPLKYLYPDIDKDKAFSKYLGMPPDIMDEDQSDSKGYIPTKFIPVHMTRVNNPLSMLPLTPEDLVELTDSEFSNPFPPFSLEESIPLAALLLE</sequence>
<dbReference type="PROSITE" id="PS50001">
    <property type="entry name" value="SH2"/>
    <property type="match status" value="1"/>
</dbReference>
<dbReference type="GO" id="GO:0007165">
    <property type="term" value="P:signal transduction"/>
    <property type="evidence" value="ECO:0007669"/>
    <property type="project" value="InterPro"/>
</dbReference>
<feature type="domain" description="SH2" evidence="3">
    <location>
        <begin position="1"/>
        <end position="91"/>
    </location>
</feature>
<accession>A0A8C4NEW6</accession>
<protein>
    <recommendedName>
        <fullName evidence="3">SH2 domain-containing protein</fullName>
    </recommendedName>
</protein>
<organism evidence="4 5">
    <name type="scientific">Eptatretus burgeri</name>
    <name type="common">Inshore hagfish</name>
    <dbReference type="NCBI Taxonomy" id="7764"/>
    <lineage>
        <taxon>Eukaryota</taxon>
        <taxon>Metazoa</taxon>
        <taxon>Chordata</taxon>
        <taxon>Craniata</taxon>
        <taxon>Vertebrata</taxon>
        <taxon>Cyclostomata</taxon>
        <taxon>Myxini</taxon>
        <taxon>Myxiniformes</taxon>
        <taxon>Myxinidae</taxon>
        <taxon>Eptatretinae</taxon>
        <taxon>Eptatretus</taxon>
    </lineage>
</organism>
<evidence type="ECO:0000313" key="5">
    <source>
        <dbReference type="Proteomes" id="UP000694388"/>
    </source>
</evidence>
<reference evidence="4" key="2">
    <citation type="submission" date="2025-09" db="UniProtKB">
        <authorList>
            <consortium name="Ensembl"/>
        </authorList>
    </citation>
    <scope>IDENTIFICATION</scope>
</reference>
<dbReference type="InterPro" id="IPR036860">
    <property type="entry name" value="SH2_dom_sf"/>
</dbReference>
<dbReference type="Gene3D" id="3.30.505.10">
    <property type="entry name" value="SH2 domain"/>
    <property type="match status" value="1"/>
</dbReference>
<dbReference type="PANTHER" id="PTHR11801">
    <property type="entry name" value="SIGNAL TRANSDUCER AND ACTIVATOR OF TRANSCRIPTION"/>
    <property type="match status" value="1"/>
</dbReference>
<dbReference type="AlphaFoldDB" id="A0A8C4NEW6"/>
<dbReference type="Proteomes" id="UP000694388">
    <property type="component" value="Unplaced"/>
</dbReference>
<proteinExistence type="predicted"/>
<dbReference type="Pfam" id="PF00017">
    <property type="entry name" value="SH2"/>
    <property type="match status" value="1"/>
</dbReference>
<keyword evidence="5" id="KW-1185">Reference proteome</keyword>
<dbReference type="Ensembl" id="ENSEBUT00000005404.1">
    <property type="protein sequence ID" value="ENSEBUP00000004966.1"/>
    <property type="gene ID" value="ENSEBUG00000003439.1"/>
</dbReference>
<dbReference type="FunFam" id="3.30.505.10:FF:000003">
    <property type="entry name" value="Signal transducer and activator of transcription"/>
    <property type="match status" value="1"/>
</dbReference>
<name>A0A8C4NEW6_EPTBU</name>
<evidence type="ECO:0000256" key="2">
    <source>
        <dbReference type="PROSITE-ProRule" id="PRU00191"/>
    </source>
</evidence>
<dbReference type="InterPro" id="IPR000980">
    <property type="entry name" value="SH2"/>
</dbReference>
<reference evidence="4" key="1">
    <citation type="submission" date="2025-08" db="UniProtKB">
        <authorList>
            <consortium name="Ensembl"/>
        </authorList>
    </citation>
    <scope>IDENTIFICATION</scope>
</reference>
<evidence type="ECO:0000256" key="1">
    <source>
        <dbReference type="ARBA" id="ARBA00022999"/>
    </source>
</evidence>
<dbReference type="GO" id="GO:0003700">
    <property type="term" value="F:DNA-binding transcription factor activity"/>
    <property type="evidence" value="ECO:0007669"/>
    <property type="project" value="InterPro"/>
</dbReference>
<evidence type="ECO:0000313" key="4">
    <source>
        <dbReference type="Ensembl" id="ENSEBUP00000004966.1"/>
    </source>
</evidence>
<dbReference type="InterPro" id="IPR001217">
    <property type="entry name" value="STAT"/>
</dbReference>
<dbReference type="GeneTree" id="ENSGT01080000257420"/>
<keyword evidence="1 2" id="KW-0727">SH2 domain</keyword>